<sequence length="646" mass="72334">MLKYPDLENSQGLQLGFKQKIALMLVGVLTLSFGTFGVFVERFVHSIFMKNTTQELLSIVRIHSDWIQAWNQKTLELFTNSQHVVLEHGVQDLNELKIALKYTTKNLDAFQTYVGLENGAMYADSMEAPKGYDPRVRPWYQNAKTTNKISVTRVYADKFTGKLVITYSAPLVIKGKFVGVFGSDISLNFFTSHTKRMATEALNFLDLTDASGVVLSSNDVPIGGSITKSQALQDKAQTILNHKEGVEIGKDAQGEKILIVYSTVPEYGWKVIARISLKEAFKHISKLRVLMLIISFLSLFSTLTIVVSWLYYLMRPLDRLKRLSLDLTAGDKDLTKRLPCANKHSKQDEIAAITRNINAFIEQMQSVMRHFKEISSRRTKVSVTLIESTTNVHASANRAIVVVEEAVSRSQHNIDTILEHVKNVEDNNQKLNQTGAYLGTAHEQMRELNTRLEHNASQSVEFAHRLEETAKGTESIKEVLTIIDDIAAQTNLLALNAAIEAARAGEYGRGFAVVADEVRKLAEKTQSSLISIDTTINEMVQGVQDINQHLGQNAKELSQTSDLATSVQEVMQQSVQGIEEVIACARKDTQHLQEVVQDSRDISREVKELSALAHSEQKDIENMRTNQTSLDDLYSALSKEIDQFKA</sequence>
<accession>E7AAJ3</accession>
<evidence type="ECO:0000313" key="13">
    <source>
        <dbReference type="EMBL" id="CBY82715.1"/>
    </source>
</evidence>
<dbReference type="EMBL" id="FQ670179">
    <property type="protein sequence ID" value="CBY82715.1"/>
    <property type="molecule type" value="Genomic_DNA"/>
</dbReference>
<gene>
    <name evidence="13" type="ordered locus">Hfelis_06310</name>
</gene>
<dbReference type="SUPFAM" id="SSF103190">
    <property type="entry name" value="Sensory domain-like"/>
    <property type="match status" value="1"/>
</dbReference>
<dbReference type="AlphaFoldDB" id="E7AAJ3"/>
<keyword evidence="4 10" id="KW-0812">Transmembrane</keyword>
<dbReference type="Gene3D" id="3.30.450.20">
    <property type="entry name" value="PAS domain"/>
    <property type="match status" value="2"/>
</dbReference>
<dbReference type="CDD" id="cd18774">
    <property type="entry name" value="PDC2_HK_sensor"/>
    <property type="match status" value="1"/>
</dbReference>
<evidence type="ECO:0000313" key="14">
    <source>
        <dbReference type="Proteomes" id="UP000007934"/>
    </source>
</evidence>
<evidence type="ECO:0000256" key="3">
    <source>
        <dbReference type="ARBA" id="ARBA00022500"/>
    </source>
</evidence>
<evidence type="ECO:0000256" key="6">
    <source>
        <dbReference type="ARBA" id="ARBA00023136"/>
    </source>
</evidence>
<dbReference type="PANTHER" id="PTHR32089:SF114">
    <property type="entry name" value="METHYL-ACCEPTING CHEMOTAXIS PROTEIN MCPB"/>
    <property type="match status" value="1"/>
</dbReference>
<feature type="domain" description="Methyl-accepting transducer" evidence="11">
    <location>
        <begin position="388"/>
        <end position="610"/>
    </location>
</feature>
<evidence type="ECO:0000256" key="5">
    <source>
        <dbReference type="ARBA" id="ARBA00022989"/>
    </source>
</evidence>
<evidence type="ECO:0000256" key="2">
    <source>
        <dbReference type="ARBA" id="ARBA00022475"/>
    </source>
</evidence>
<evidence type="ECO:0000256" key="1">
    <source>
        <dbReference type="ARBA" id="ARBA00004651"/>
    </source>
</evidence>
<dbReference type="eggNOG" id="COG0840">
    <property type="taxonomic scope" value="Bacteria"/>
</dbReference>
<dbReference type="STRING" id="936155.HFELIS_06310"/>
<dbReference type="PROSITE" id="PS50111">
    <property type="entry name" value="CHEMOTAXIS_TRANSDUC_2"/>
    <property type="match status" value="1"/>
</dbReference>
<dbReference type="HOGENOM" id="CLU_000445_107_19_7"/>
<evidence type="ECO:0000256" key="10">
    <source>
        <dbReference type="SAM" id="Phobius"/>
    </source>
</evidence>
<dbReference type="Proteomes" id="UP000007934">
    <property type="component" value="Chromosome"/>
</dbReference>
<keyword evidence="6 10" id="KW-0472">Membrane</keyword>
<feature type="transmembrane region" description="Helical" evidence="10">
    <location>
        <begin position="289"/>
        <end position="312"/>
    </location>
</feature>
<evidence type="ECO:0000256" key="8">
    <source>
        <dbReference type="ARBA" id="ARBA00029447"/>
    </source>
</evidence>
<dbReference type="SMART" id="SM00283">
    <property type="entry name" value="MA"/>
    <property type="match status" value="1"/>
</dbReference>
<name>E7AAJ3_HELFC</name>
<organism evidence="13 14">
    <name type="scientific">Helicobacter felis (strain ATCC 49179 / CCUG 28539 / NCTC 12436 / CS1)</name>
    <dbReference type="NCBI Taxonomy" id="936155"/>
    <lineage>
        <taxon>Bacteria</taxon>
        <taxon>Pseudomonadati</taxon>
        <taxon>Campylobacterota</taxon>
        <taxon>Epsilonproteobacteria</taxon>
        <taxon>Campylobacterales</taxon>
        <taxon>Helicobacteraceae</taxon>
        <taxon>Helicobacter</taxon>
    </lineage>
</organism>
<evidence type="ECO:0000259" key="12">
    <source>
        <dbReference type="PROSITE" id="PS50885"/>
    </source>
</evidence>
<keyword evidence="2" id="KW-1003">Cell membrane</keyword>
<keyword evidence="3" id="KW-0145">Chemotaxis</keyword>
<dbReference type="Pfam" id="PF02743">
    <property type="entry name" value="dCache_1"/>
    <property type="match status" value="1"/>
</dbReference>
<comment type="similarity">
    <text evidence="8">Belongs to the methyl-accepting chemotaxis (MCP) protein family.</text>
</comment>
<keyword evidence="7 9" id="KW-0807">Transducer</keyword>
<dbReference type="InterPro" id="IPR004089">
    <property type="entry name" value="MCPsignal_dom"/>
</dbReference>
<dbReference type="Pfam" id="PF00015">
    <property type="entry name" value="MCPsignal"/>
    <property type="match status" value="1"/>
</dbReference>
<dbReference type="InterPro" id="IPR029151">
    <property type="entry name" value="Sensor-like_sf"/>
</dbReference>
<feature type="transmembrane region" description="Helical" evidence="10">
    <location>
        <begin position="20"/>
        <end position="40"/>
    </location>
</feature>
<proteinExistence type="inferred from homology"/>
<dbReference type="KEGG" id="hfe:HFELIS_06310"/>
<dbReference type="InterPro" id="IPR003660">
    <property type="entry name" value="HAMP_dom"/>
</dbReference>
<comment type="subcellular location">
    <subcellularLocation>
        <location evidence="1">Cell membrane</location>
        <topology evidence="1">Multi-pass membrane protein</topology>
    </subcellularLocation>
</comment>
<dbReference type="PROSITE" id="PS50885">
    <property type="entry name" value="HAMP"/>
    <property type="match status" value="1"/>
</dbReference>
<protein>
    <submittedName>
        <fullName evidence="13">Methyl-accepting chemotaxis sensory transducer</fullName>
    </submittedName>
</protein>
<feature type="domain" description="HAMP" evidence="12">
    <location>
        <begin position="311"/>
        <end position="369"/>
    </location>
</feature>
<dbReference type="Gene3D" id="1.10.287.950">
    <property type="entry name" value="Methyl-accepting chemotaxis protein"/>
    <property type="match status" value="1"/>
</dbReference>
<dbReference type="GO" id="GO:0006935">
    <property type="term" value="P:chemotaxis"/>
    <property type="evidence" value="ECO:0007669"/>
    <property type="project" value="UniProtKB-KW"/>
</dbReference>
<dbReference type="SMART" id="SM00304">
    <property type="entry name" value="HAMP"/>
    <property type="match status" value="1"/>
</dbReference>
<evidence type="ECO:0000256" key="7">
    <source>
        <dbReference type="ARBA" id="ARBA00023224"/>
    </source>
</evidence>
<dbReference type="SUPFAM" id="SSF58104">
    <property type="entry name" value="Methyl-accepting chemotaxis protein (MCP) signaling domain"/>
    <property type="match status" value="1"/>
</dbReference>
<keyword evidence="14" id="KW-1185">Reference proteome</keyword>
<dbReference type="InterPro" id="IPR033479">
    <property type="entry name" value="dCache_1"/>
</dbReference>
<evidence type="ECO:0000256" key="4">
    <source>
        <dbReference type="ARBA" id="ARBA00022692"/>
    </source>
</evidence>
<dbReference type="Pfam" id="PF00672">
    <property type="entry name" value="HAMP"/>
    <property type="match status" value="1"/>
</dbReference>
<dbReference type="GO" id="GO:0005886">
    <property type="term" value="C:plasma membrane"/>
    <property type="evidence" value="ECO:0007669"/>
    <property type="project" value="UniProtKB-SubCell"/>
</dbReference>
<dbReference type="CDD" id="cd12913">
    <property type="entry name" value="PDC1_MCP_like"/>
    <property type="match status" value="1"/>
</dbReference>
<reference evidence="13 14" key="1">
    <citation type="journal article" date="2011" name="Genome Biol. Evol.">
        <title>Comparative whole genome sequence analysis of the carcinogenic bacterial model pathogen Helicobacter felis.</title>
        <authorList>
            <person name="Arnold I.C."/>
            <person name="Zigova Z."/>
            <person name="Holden M."/>
            <person name="Lawley T.D."/>
            <person name="Rad R."/>
            <person name="Dougan G."/>
            <person name="Falkow S."/>
            <person name="Bentley S.D."/>
            <person name="Muller A."/>
        </authorList>
    </citation>
    <scope>NUCLEOTIDE SEQUENCE [LARGE SCALE GENOMIC DNA]</scope>
    <source>
        <strain evidence="14">ATCC 49179 / CCUG 28539 / NCTC 12436 / CS1</strain>
    </source>
</reference>
<dbReference type="GO" id="GO:0007165">
    <property type="term" value="P:signal transduction"/>
    <property type="evidence" value="ECO:0007669"/>
    <property type="project" value="UniProtKB-KW"/>
</dbReference>
<dbReference type="CDD" id="cd06225">
    <property type="entry name" value="HAMP"/>
    <property type="match status" value="1"/>
</dbReference>
<evidence type="ECO:0000259" key="11">
    <source>
        <dbReference type="PROSITE" id="PS50111"/>
    </source>
</evidence>
<evidence type="ECO:0000256" key="9">
    <source>
        <dbReference type="PROSITE-ProRule" id="PRU00284"/>
    </source>
</evidence>
<keyword evidence="5 10" id="KW-1133">Transmembrane helix</keyword>
<dbReference type="PANTHER" id="PTHR32089">
    <property type="entry name" value="METHYL-ACCEPTING CHEMOTAXIS PROTEIN MCPB"/>
    <property type="match status" value="1"/>
</dbReference>